<dbReference type="PANTHER" id="PTHR48075:SF1">
    <property type="entry name" value="LAMBDA-CRYSTALLIN HOMOLOG"/>
    <property type="match status" value="1"/>
</dbReference>
<evidence type="ECO:0000256" key="7">
    <source>
        <dbReference type="ARBA" id="ARBA00023002"/>
    </source>
</evidence>
<evidence type="ECO:0000256" key="5">
    <source>
        <dbReference type="ARBA" id="ARBA00022490"/>
    </source>
</evidence>
<evidence type="ECO:0000256" key="3">
    <source>
        <dbReference type="ARBA" id="ARBA00009463"/>
    </source>
</evidence>
<reference evidence="14 15" key="1">
    <citation type="submission" date="2016-04" db="EMBL/GenBank/DDBJ databases">
        <title>Complete genome sequence of Bacillus oceanisediminis strain 2691.</title>
        <authorList>
            <person name="Jeong H."/>
            <person name="Kim H.J."/>
            <person name="Lee D.-W."/>
        </authorList>
    </citation>
    <scope>NUCLEOTIDE SEQUENCE [LARGE SCALE GENOMIC DNA]</scope>
    <source>
        <strain evidence="14 15">2691</strain>
    </source>
</reference>
<dbReference type="Pfam" id="PF02737">
    <property type="entry name" value="3HCDH_N"/>
    <property type="match status" value="1"/>
</dbReference>
<feature type="domain" description="3-hydroxyacyl-CoA dehydrogenase C-terminal" evidence="12">
    <location>
        <begin position="186"/>
        <end position="284"/>
    </location>
</feature>
<dbReference type="GO" id="GO:0070403">
    <property type="term" value="F:NAD+ binding"/>
    <property type="evidence" value="ECO:0007669"/>
    <property type="project" value="InterPro"/>
</dbReference>
<dbReference type="SUPFAM" id="SSF48179">
    <property type="entry name" value="6-phosphogluconate dehydrogenase C-terminal domain-like"/>
    <property type="match status" value="1"/>
</dbReference>
<evidence type="ECO:0000313" key="15">
    <source>
        <dbReference type="Proteomes" id="UP000077856"/>
    </source>
</evidence>
<dbReference type="PIRSF" id="PIRSF000105">
    <property type="entry name" value="HCDH"/>
    <property type="match status" value="1"/>
</dbReference>
<evidence type="ECO:0000313" key="14">
    <source>
        <dbReference type="EMBL" id="AND42321.1"/>
    </source>
</evidence>
<dbReference type="PANTHER" id="PTHR48075">
    <property type="entry name" value="3-HYDROXYACYL-COA DEHYDROGENASE FAMILY PROTEIN"/>
    <property type="match status" value="1"/>
</dbReference>
<dbReference type="KEGG" id="bon:A361_25275"/>
<dbReference type="InterPro" id="IPR036291">
    <property type="entry name" value="NAD(P)-bd_dom_sf"/>
</dbReference>
<dbReference type="GO" id="GO:0019605">
    <property type="term" value="P:butyrate metabolic process"/>
    <property type="evidence" value="ECO:0007669"/>
    <property type="project" value="UniProtKB-UniPathway"/>
</dbReference>
<dbReference type="Gene3D" id="3.40.50.720">
    <property type="entry name" value="NAD(P)-binding Rossmann-like Domain"/>
    <property type="match status" value="1"/>
</dbReference>
<dbReference type="FunFam" id="3.40.50.720:FF:000009">
    <property type="entry name" value="Fatty oxidation complex, alpha subunit"/>
    <property type="match status" value="1"/>
</dbReference>
<organism evidence="14 15">
    <name type="scientific">Cytobacillus oceanisediminis 2691</name>
    <dbReference type="NCBI Taxonomy" id="1196031"/>
    <lineage>
        <taxon>Bacteria</taxon>
        <taxon>Bacillati</taxon>
        <taxon>Bacillota</taxon>
        <taxon>Bacilli</taxon>
        <taxon>Bacillales</taxon>
        <taxon>Bacillaceae</taxon>
        <taxon>Cytobacillus</taxon>
    </lineage>
</organism>
<evidence type="ECO:0000259" key="12">
    <source>
        <dbReference type="Pfam" id="PF00725"/>
    </source>
</evidence>
<dbReference type="InterPro" id="IPR006108">
    <property type="entry name" value="3HC_DH_C"/>
</dbReference>
<protein>
    <recommendedName>
        <fullName evidence="10">L-gulonate 3-dehydrogenase</fullName>
        <ecNumber evidence="9">1.1.1.45</ecNumber>
    </recommendedName>
    <alternativeName>
        <fullName evidence="10">L-gulonate 3-dehydrogenase</fullName>
    </alternativeName>
</protein>
<gene>
    <name evidence="14" type="ORF">A361_25275</name>
</gene>
<dbReference type="Gene3D" id="1.10.1040.10">
    <property type="entry name" value="N-(1-d-carboxylethyl)-l-norvaline Dehydrogenase, domain 2"/>
    <property type="match status" value="1"/>
</dbReference>
<evidence type="ECO:0000256" key="6">
    <source>
        <dbReference type="ARBA" id="ARBA00022553"/>
    </source>
</evidence>
<dbReference type="STRING" id="1196031.A361_25275"/>
<dbReference type="Pfam" id="PF00725">
    <property type="entry name" value="3HCDH"/>
    <property type="match status" value="1"/>
</dbReference>
<dbReference type="AlphaFoldDB" id="A0A169G024"/>
<feature type="site" description="Important for catalytic activity" evidence="11">
    <location>
        <position position="139"/>
    </location>
</feature>
<keyword evidence="8" id="KW-0520">NAD</keyword>
<comment type="subcellular location">
    <subcellularLocation>
        <location evidence="1">Cytoplasm</location>
    </subcellularLocation>
</comment>
<dbReference type="InterPro" id="IPR008927">
    <property type="entry name" value="6-PGluconate_DH-like_C_sf"/>
</dbReference>
<dbReference type="GO" id="GO:0050104">
    <property type="term" value="F:L-gulonate 3-dehydrogenase activity"/>
    <property type="evidence" value="ECO:0007669"/>
    <property type="project" value="UniProtKB-EC"/>
</dbReference>
<comment type="pathway">
    <text evidence="2">Lipid metabolism; butanoate metabolism.</text>
</comment>
<comment type="similarity">
    <text evidence="3">Belongs to the 3-hydroxyacyl-CoA dehydrogenase family.</text>
</comment>
<evidence type="ECO:0000256" key="2">
    <source>
        <dbReference type="ARBA" id="ARBA00005086"/>
    </source>
</evidence>
<dbReference type="PROSITE" id="PS00067">
    <property type="entry name" value="3HCDH"/>
    <property type="match status" value="1"/>
</dbReference>
<comment type="subunit">
    <text evidence="4">Homodimer.</text>
</comment>
<evidence type="ECO:0000256" key="10">
    <source>
        <dbReference type="ARBA" id="ARBA00042709"/>
    </source>
</evidence>
<feature type="domain" description="3-hydroxyacyl-CoA dehydrogenase NAD binding" evidence="13">
    <location>
        <begin position="4"/>
        <end position="182"/>
    </location>
</feature>
<dbReference type="RefSeq" id="WP_026041623.1">
    <property type="nucleotide sequence ID" value="NZ_CP015506.1"/>
</dbReference>
<dbReference type="InterPro" id="IPR006176">
    <property type="entry name" value="3-OHacyl-CoA_DH_NAD-bd"/>
</dbReference>
<dbReference type="InterPro" id="IPR006180">
    <property type="entry name" value="3-OHacyl-CoA_DH_CS"/>
</dbReference>
<name>A0A169G024_9BACI</name>
<dbReference type="EC" id="1.1.1.45" evidence="9"/>
<dbReference type="eggNOG" id="COG1250">
    <property type="taxonomic scope" value="Bacteria"/>
</dbReference>
<accession>A0A169G024</accession>
<proteinExistence type="inferred from homology"/>
<dbReference type="EMBL" id="CP015506">
    <property type="protein sequence ID" value="AND42321.1"/>
    <property type="molecule type" value="Genomic_DNA"/>
</dbReference>
<keyword evidence="5" id="KW-0963">Cytoplasm</keyword>
<sequence>MERIAVLGCGTMGHSIALNAAWAGLSVKMQGISDADLEQGWTNMLKKLEVMLNNGILSDSEAAQIQENIKMTVSVEEAVTDATFVIEAVPENIQLKVDLFKRLDALCAPDVILASNTSGLSPTEIASETVYPERTVVTHFWNPAHLIPLVEVVRGEKTGDEAVERSFQLLKQMKKKPIEVKKEIPGFVGNRLQYALFREAQYLLEEGIASKEDIDDAVTYGIGRRLPVSGPLMTADMGGLDVFSAISDYLFQHLSSAEGSLPILKKLVEEQKLGDKSGEGYYKWDEDFSKQYNQKREEELIRFLKKDLGIQLI</sequence>
<evidence type="ECO:0000256" key="11">
    <source>
        <dbReference type="PIRSR" id="PIRSR000105-1"/>
    </source>
</evidence>
<evidence type="ECO:0000256" key="4">
    <source>
        <dbReference type="ARBA" id="ARBA00011738"/>
    </source>
</evidence>
<evidence type="ECO:0000256" key="9">
    <source>
        <dbReference type="ARBA" id="ARBA00038962"/>
    </source>
</evidence>
<evidence type="ECO:0000256" key="8">
    <source>
        <dbReference type="ARBA" id="ARBA00023027"/>
    </source>
</evidence>
<evidence type="ECO:0000256" key="1">
    <source>
        <dbReference type="ARBA" id="ARBA00004496"/>
    </source>
</evidence>
<evidence type="ECO:0000259" key="13">
    <source>
        <dbReference type="Pfam" id="PF02737"/>
    </source>
</evidence>
<dbReference type="Proteomes" id="UP000077856">
    <property type="component" value="Chromosome"/>
</dbReference>
<dbReference type="InterPro" id="IPR013328">
    <property type="entry name" value="6PGD_dom2"/>
</dbReference>
<keyword evidence="7" id="KW-0560">Oxidoreductase</keyword>
<dbReference type="InterPro" id="IPR022694">
    <property type="entry name" value="3-OHacyl-CoA_DH"/>
</dbReference>
<dbReference type="GO" id="GO:0005737">
    <property type="term" value="C:cytoplasm"/>
    <property type="evidence" value="ECO:0007669"/>
    <property type="project" value="UniProtKB-SubCell"/>
</dbReference>
<keyword evidence="6" id="KW-0597">Phosphoprotein</keyword>
<dbReference type="UniPathway" id="UPA00863"/>
<dbReference type="SUPFAM" id="SSF51735">
    <property type="entry name" value="NAD(P)-binding Rossmann-fold domains"/>
    <property type="match status" value="1"/>
</dbReference>